<sequence length="567" mass="63914">MGWPWRFVDSTDAAALQRRHALDRYAGYAQLSSFGPIFLVLIYRLAWWVIKNFDARKADYAKIPESPARKARRKSPLGAWEAWYRLFQWWLGEDVIVFGQSWGRRDEWVFGIGWGAWMFALSVLETGDDYLHVTKRVGIIGISQLPLQYLLSLKSLNPIAFVLRSSHEEINRFHRALGRIIYLLLSVHAVLYLNFFIQKGILISKLTSSRAVQTGIIGVLCFNFLGATALKAIRTYSYRIFFITHLTVALVIPPLIWFHAKSAKIFVVEALVVFLIDIVSRKLDTVTSEATFESIPGSSLVKVTTSVPFHKIQRFRKAPGSHIYLQIPGISRLSQDPVSKEYLVHEFLFNPFTVASVDDENGEISLVARHQNGPTTSTLKQLAAEATTDGTRHMSLAIEGPYGAVSYYPELTSGEYDRVLLVSGGVGATFTVPLYRALTSGNSTVKVQLVWAVGNSSDAVWAKDKDGKLLADDEDVQLFVTGTKQALDPQGESMELSTIPESQEPKYARTRPDLRKIVDDVFRAGQEERIAVLFCGPTKMGHDLRRYVGVWVKKGRVVFWHSESFEW</sequence>
<evidence type="ECO:0000256" key="4">
    <source>
        <dbReference type="ARBA" id="ARBA00022692"/>
    </source>
</evidence>
<dbReference type="Gene3D" id="3.40.50.80">
    <property type="entry name" value="Nucleotide-binding domain of ferredoxin-NADP reductase (FNR) module"/>
    <property type="match status" value="1"/>
</dbReference>
<evidence type="ECO:0000256" key="6">
    <source>
        <dbReference type="ARBA" id="ARBA00022989"/>
    </source>
</evidence>
<dbReference type="GO" id="GO:0006879">
    <property type="term" value="P:intracellular iron ion homeostasis"/>
    <property type="evidence" value="ECO:0007669"/>
    <property type="project" value="TreeGrafter"/>
</dbReference>
<evidence type="ECO:0000313" key="12">
    <source>
        <dbReference type="EMBL" id="KAJ4388112.1"/>
    </source>
</evidence>
<comment type="subcellular location">
    <subcellularLocation>
        <location evidence="1">Membrane</location>
        <topology evidence="1">Multi-pass membrane protein</topology>
    </subcellularLocation>
</comment>
<reference evidence="12" key="1">
    <citation type="submission" date="2022-10" db="EMBL/GenBank/DDBJ databases">
        <title>Tapping the CABI collections for fungal endophytes: first genome assemblies for Collariella, Neodidymelliopsis, Ascochyta clinopodiicola, Didymella pomorum, Didymosphaeria variabile, Neocosmospora piperis and Neocucurbitaria cava.</title>
        <authorList>
            <person name="Hill R."/>
        </authorList>
    </citation>
    <scope>NUCLEOTIDE SEQUENCE</scope>
    <source>
        <strain evidence="12">IMI 355082</strain>
    </source>
</reference>
<dbReference type="SUPFAM" id="SSF52343">
    <property type="entry name" value="Ferredoxin reductase-like, C-terminal NADP-linked domain"/>
    <property type="match status" value="1"/>
</dbReference>
<evidence type="ECO:0000256" key="5">
    <source>
        <dbReference type="ARBA" id="ARBA00022982"/>
    </source>
</evidence>
<dbReference type="InterPro" id="IPR013121">
    <property type="entry name" value="Fe_red_NAD-bd_6"/>
</dbReference>
<dbReference type="InterPro" id="IPR013130">
    <property type="entry name" value="Fe3_Rdtase_TM_dom"/>
</dbReference>
<dbReference type="GO" id="GO:0000293">
    <property type="term" value="F:ferric-chelate reductase activity"/>
    <property type="evidence" value="ECO:0007669"/>
    <property type="project" value="UniProtKB-ARBA"/>
</dbReference>
<comment type="caution">
    <text evidence="12">The sequence shown here is derived from an EMBL/GenBank/DDBJ whole genome shotgun (WGS) entry which is preliminary data.</text>
</comment>
<evidence type="ECO:0000256" key="3">
    <source>
        <dbReference type="ARBA" id="ARBA00022448"/>
    </source>
</evidence>
<dbReference type="OrthoDB" id="10006946at2759"/>
<name>A0A9W9CV17_9PEZI</name>
<protein>
    <recommendedName>
        <fullName evidence="11">FAD-binding FR-type domain-containing protein</fullName>
    </recommendedName>
</protein>
<feature type="transmembrane region" description="Helical" evidence="10">
    <location>
        <begin position="176"/>
        <end position="195"/>
    </location>
</feature>
<dbReference type="PROSITE" id="PS51384">
    <property type="entry name" value="FAD_FR"/>
    <property type="match status" value="1"/>
</dbReference>
<feature type="transmembrane region" description="Helical" evidence="10">
    <location>
        <begin position="240"/>
        <end position="257"/>
    </location>
</feature>
<evidence type="ECO:0000313" key="13">
    <source>
        <dbReference type="Proteomes" id="UP001140453"/>
    </source>
</evidence>
<dbReference type="InterPro" id="IPR039261">
    <property type="entry name" value="FNR_nucleotide-bd"/>
</dbReference>
<dbReference type="Proteomes" id="UP001140453">
    <property type="component" value="Unassembled WGS sequence"/>
</dbReference>
<dbReference type="GO" id="GO:0006826">
    <property type="term" value="P:iron ion transport"/>
    <property type="evidence" value="ECO:0007669"/>
    <property type="project" value="TreeGrafter"/>
</dbReference>
<keyword evidence="5" id="KW-0249">Electron transport</keyword>
<dbReference type="Pfam" id="PF01794">
    <property type="entry name" value="Ferric_reduct"/>
    <property type="match status" value="1"/>
</dbReference>
<comment type="similarity">
    <text evidence="2">Belongs to the ferric reductase (FRE) family.</text>
</comment>
<keyword evidence="8" id="KW-0406">Ion transport</keyword>
<keyword evidence="13" id="KW-1185">Reference proteome</keyword>
<proteinExistence type="inferred from homology"/>
<dbReference type="SFLD" id="SFLDS00052">
    <property type="entry name" value="Ferric_Reductase_Domain"/>
    <property type="match status" value="1"/>
</dbReference>
<dbReference type="Pfam" id="PF08022">
    <property type="entry name" value="FAD_binding_8"/>
    <property type="match status" value="1"/>
</dbReference>
<dbReference type="AlphaFoldDB" id="A0A9W9CV17"/>
<dbReference type="PANTHER" id="PTHR32361">
    <property type="entry name" value="FERRIC/CUPRIC REDUCTASE TRANSMEMBRANE COMPONENT"/>
    <property type="match status" value="1"/>
</dbReference>
<dbReference type="InterPro" id="IPR013112">
    <property type="entry name" value="FAD-bd_8"/>
</dbReference>
<keyword evidence="9 10" id="KW-0472">Membrane</keyword>
<gene>
    <name evidence="12" type="ORF">N0V93_008717</name>
</gene>
<evidence type="ECO:0000256" key="7">
    <source>
        <dbReference type="ARBA" id="ARBA00023002"/>
    </source>
</evidence>
<dbReference type="PANTHER" id="PTHR32361:SF28">
    <property type="entry name" value="FRP1P"/>
    <property type="match status" value="1"/>
</dbReference>
<feature type="transmembrane region" description="Helical" evidence="10">
    <location>
        <begin position="215"/>
        <end position="233"/>
    </location>
</feature>
<dbReference type="EMBL" id="JAPEVB010000005">
    <property type="protein sequence ID" value="KAJ4388112.1"/>
    <property type="molecule type" value="Genomic_DNA"/>
</dbReference>
<keyword evidence="7" id="KW-0560">Oxidoreductase</keyword>
<evidence type="ECO:0000256" key="8">
    <source>
        <dbReference type="ARBA" id="ARBA00023065"/>
    </source>
</evidence>
<feature type="transmembrane region" description="Helical" evidence="10">
    <location>
        <begin position="28"/>
        <end position="50"/>
    </location>
</feature>
<evidence type="ECO:0000259" key="11">
    <source>
        <dbReference type="PROSITE" id="PS51384"/>
    </source>
</evidence>
<dbReference type="GO" id="GO:0005886">
    <property type="term" value="C:plasma membrane"/>
    <property type="evidence" value="ECO:0007669"/>
    <property type="project" value="TreeGrafter"/>
</dbReference>
<accession>A0A9W9CV17</accession>
<keyword evidence="3" id="KW-0813">Transport</keyword>
<evidence type="ECO:0000256" key="2">
    <source>
        <dbReference type="ARBA" id="ARBA00006278"/>
    </source>
</evidence>
<evidence type="ECO:0000256" key="9">
    <source>
        <dbReference type="ARBA" id="ARBA00023136"/>
    </source>
</evidence>
<dbReference type="SFLD" id="SFLDG01168">
    <property type="entry name" value="Ferric_reductase_subgroup_(FRE"/>
    <property type="match status" value="1"/>
</dbReference>
<evidence type="ECO:0000256" key="10">
    <source>
        <dbReference type="SAM" id="Phobius"/>
    </source>
</evidence>
<dbReference type="InterPro" id="IPR051410">
    <property type="entry name" value="Ferric/Cupric_Reductase"/>
</dbReference>
<organism evidence="12 13">
    <name type="scientific">Gnomoniopsis smithogilvyi</name>
    <dbReference type="NCBI Taxonomy" id="1191159"/>
    <lineage>
        <taxon>Eukaryota</taxon>
        <taxon>Fungi</taxon>
        <taxon>Dikarya</taxon>
        <taxon>Ascomycota</taxon>
        <taxon>Pezizomycotina</taxon>
        <taxon>Sordariomycetes</taxon>
        <taxon>Sordariomycetidae</taxon>
        <taxon>Diaporthales</taxon>
        <taxon>Gnomoniaceae</taxon>
        <taxon>Gnomoniopsis</taxon>
    </lineage>
</organism>
<dbReference type="CDD" id="cd06186">
    <property type="entry name" value="NOX_Duox_like_FAD_NADP"/>
    <property type="match status" value="1"/>
</dbReference>
<dbReference type="Pfam" id="PF08030">
    <property type="entry name" value="NAD_binding_6"/>
    <property type="match status" value="1"/>
</dbReference>
<keyword evidence="6 10" id="KW-1133">Transmembrane helix</keyword>
<evidence type="ECO:0000256" key="1">
    <source>
        <dbReference type="ARBA" id="ARBA00004141"/>
    </source>
</evidence>
<keyword evidence="4 10" id="KW-0812">Transmembrane</keyword>
<dbReference type="GO" id="GO:0015677">
    <property type="term" value="P:copper ion import"/>
    <property type="evidence" value="ECO:0007669"/>
    <property type="project" value="TreeGrafter"/>
</dbReference>
<feature type="domain" description="FAD-binding FR-type" evidence="11">
    <location>
        <begin position="279"/>
        <end position="408"/>
    </location>
</feature>
<dbReference type="InterPro" id="IPR017927">
    <property type="entry name" value="FAD-bd_FR_type"/>
</dbReference>